<gene>
    <name evidence="1" type="ORF">SETTUDRAFT_43112</name>
</gene>
<dbReference type="AlphaFoldDB" id="R0ID24"/>
<dbReference type="InterPro" id="IPR038883">
    <property type="entry name" value="AN11006-like"/>
</dbReference>
<dbReference type="Proteomes" id="UP000016935">
    <property type="component" value="Unassembled WGS sequence"/>
</dbReference>
<dbReference type="EMBL" id="KB908833">
    <property type="protein sequence ID" value="EOA83265.1"/>
    <property type="molecule type" value="Genomic_DNA"/>
</dbReference>
<dbReference type="PANTHER" id="PTHR42085">
    <property type="entry name" value="F-BOX DOMAIN-CONTAINING PROTEIN"/>
    <property type="match status" value="1"/>
</dbReference>
<dbReference type="eggNOG" id="ENOG502TJXC">
    <property type="taxonomic scope" value="Eukaryota"/>
</dbReference>
<accession>R0ID24</accession>
<dbReference type="PANTHER" id="PTHR42085:SF1">
    <property type="entry name" value="F-BOX DOMAIN-CONTAINING PROTEIN"/>
    <property type="match status" value="1"/>
</dbReference>
<dbReference type="GeneID" id="19404828"/>
<reference evidence="1 2" key="2">
    <citation type="journal article" date="2013" name="PLoS Genet.">
        <title>Comparative genome structure, secondary metabolite, and effector coding capacity across Cochliobolus pathogens.</title>
        <authorList>
            <person name="Condon B.J."/>
            <person name="Leng Y."/>
            <person name="Wu D."/>
            <person name="Bushley K.E."/>
            <person name="Ohm R.A."/>
            <person name="Otillar R."/>
            <person name="Martin J."/>
            <person name="Schackwitz W."/>
            <person name="Grimwood J."/>
            <person name="MohdZainudin N."/>
            <person name="Xue C."/>
            <person name="Wang R."/>
            <person name="Manning V.A."/>
            <person name="Dhillon B."/>
            <person name="Tu Z.J."/>
            <person name="Steffenson B.J."/>
            <person name="Salamov A."/>
            <person name="Sun H."/>
            <person name="Lowry S."/>
            <person name="LaButti K."/>
            <person name="Han J."/>
            <person name="Copeland A."/>
            <person name="Lindquist E."/>
            <person name="Barry K."/>
            <person name="Schmutz J."/>
            <person name="Baker S.E."/>
            <person name="Ciuffetti L.M."/>
            <person name="Grigoriev I.V."/>
            <person name="Zhong S."/>
            <person name="Turgeon B.G."/>
        </authorList>
    </citation>
    <scope>NUCLEOTIDE SEQUENCE [LARGE SCALE GENOMIC DNA]</scope>
    <source>
        <strain evidence="2">28A</strain>
    </source>
</reference>
<organism evidence="1 2">
    <name type="scientific">Exserohilum turcicum (strain 28A)</name>
    <name type="common">Northern leaf blight fungus</name>
    <name type="synonym">Setosphaeria turcica</name>
    <dbReference type="NCBI Taxonomy" id="671987"/>
    <lineage>
        <taxon>Eukaryota</taxon>
        <taxon>Fungi</taxon>
        <taxon>Dikarya</taxon>
        <taxon>Ascomycota</taxon>
        <taxon>Pezizomycotina</taxon>
        <taxon>Dothideomycetes</taxon>
        <taxon>Pleosporomycetidae</taxon>
        <taxon>Pleosporales</taxon>
        <taxon>Pleosporineae</taxon>
        <taxon>Pleosporaceae</taxon>
        <taxon>Exserohilum</taxon>
    </lineage>
</organism>
<evidence type="ECO:0000313" key="2">
    <source>
        <dbReference type="Proteomes" id="UP000016935"/>
    </source>
</evidence>
<sequence length="398" mass="44628">MAIYTLSDLHARTQQRASSIPRQYHRIAQAERRDHGFSVADAAHLKLQLQALDKALPGLSPAQPSVRDITSFSDTACTQSARGASLYIAGSEEFFLVVKRVARPDLIPHVYAQACEAMVRGRPYVNRYAVSDFNKGVDPTFSDIRRLLPDIDRVCDTQLDGAVRRLEAKGKQATAPAPAPPLRPFPFLRLPAELRLHVYSHLLPSNPKMTLPPRHHETTRPRLALMQANRQMHHEVRKYLYERVTLCMPAVFRPDSMQLFDDTVSAAYETIVGMDPDSLRFFKRLCMTIASSSGANRLGNQSGQPSIAMRHIFNTLTGLERLDITFDTSAHVSMSAQHGQDTQQKYIDEMKKRLIDDIPPSLAVSWPHADAARFFSSTAVAQRLWSAIQEARSNSTLT</sequence>
<evidence type="ECO:0000313" key="1">
    <source>
        <dbReference type="EMBL" id="EOA83265.1"/>
    </source>
</evidence>
<reference evidence="1 2" key="1">
    <citation type="journal article" date="2012" name="PLoS Pathog.">
        <title>Diverse lifestyles and strategies of plant pathogenesis encoded in the genomes of eighteen Dothideomycetes fungi.</title>
        <authorList>
            <person name="Ohm R.A."/>
            <person name="Feau N."/>
            <person name="Henrissat B."/>
            <person name="Schoch C.L."/>
            <person name="Horwitz B.A."/>
            <person name="Barry K.W."/>
            <person name="Condon B.J."/>
            <person name="Copeland A.C."/>
            <person name="Dhillon B."/>
            <person name="Glaser F."/>
            <person name="Hesse C.N."/>
            <person name="Kosti I."/>
            <person name="LaButti K."/>
            <person name="Lindquist E.A."/>
            <person name="Lucas S."/>
            <person name="Salamov A.A."/>
            <person name="Bradshaw R.E."/>
            <person name="Ciuffetti L."/>
            <person name="Hamelin R.C."/>
            <person name="Kema G.H.J."/>
            <person name="Lawrence C."/>
            <person name="Scott J.A."/>
            <person name="Spatafora J.W."/>
            <person name="Turgeon B.G."/>
            <person name="de Wit P.J.G.M."/>
            <person name="Zhong S."/>
            <person name="Goodwin S.B."/>
            <person name="Grigoriev I.V."/>
        </authorList>
    </citation>
    <scope>NUCLEOTIDE SEQUENCE [LARGE SCALE GENOMIC DNA]</scope>
    <source>
        <strain evidence="2">28A</strain>
    </source>
</reference>
<dbReference type="HOGENOM" id="CLU_703962_0_0_1"/>
<keyword evidence="2" id="KW-1185">Reference proteome</keyword>
<proteinExistence type="predicted"/>
<name>R0ID24_EXST2</name>
<protein>
    <recommendedName>
        <fullName evidence="3">F-box domain-containing protein</fullName>
    </recommendedName>
</protein>
<dbReference type="RefSeq" id="XP_008028862.1">
    <property type="nucleotide sequence ID" value="XM_008030671.1"/>
</dbReference>
<dbReference type="OrthoDB" id="5372935at2759"/>
<evidence type="ECO:0008006" key="3">
    <source>
        <dbReference type="Google" id="ProtNLM"/>
    </source>
</evidence>